<dbReference type="OrthoDB" id="8565179at2"/>
<dbReference type="EMBL" id="RAQO01000003">
    <property type="protein sequence ID" value="RKF20883.1"/>
    <property type="molecule type" value="Genomic_DNA"/>
</dbReference>
<reference evidence="1 2" key="1">
    <citation type="submission" date="2018-09" db="EMBL/GenBank/DDBJ databases">
        <authorList>
            <person name="Wang Z."/>
        </authorList>
    </citation>
    <scope>NUCLEOTIDE SEQUENCE [LARGE SCALE GENOMIC DNA]</scope>
    <source>
        <strain evidence="1 2">ALS 81</strain>
    </source>
</reference>
<dbReference type="Proteomes" id="UP000286482">
    <property type="component" value="Unassembled WGS sequence"/>
</dbReference>
<protein>
    <recommendedName>
        <fullName evidence="3">DUF4194 domain-containing protein</fullName>
    </recommendedName>
</protein>
<organism evidence="1 2">
    <name type="scientific">Alginatibacterium sediminis</name>
    <dbReference type="NCBI Taxonomy" id="2164068"/>
    <lineage>
        <taxon>Bacteria</taxon>
        <taxon>Pseudomonadati</taxon>
        <taxon>Pseudomonadota</taxon>
        <taxon>Gammaproteobacteria</taxon>
        <taxon>Alteromonadales</taxon>
        <taxon>Alteromonadaceae</taxon>
        <taxon>Alginatibacterium</taxon>
    </lineage>
</organism>
<comment type="caution">
    <text evidence="1">The sequence shown here is derived from an EMBL/GenBank/DDBJ whole genome shotgun (WGS) entry which is preliminary data.</text>
</comment>
<gene>
    <name evidence="1" type="ORF">DBZ36_02780</name>
</gene>
<accession>A0A420EJP2</accession>
<dbReference type="AlphaFoldDB" id="A0A420EJP2"/>
<keyword evidence="2" id="KW-1185">Reference proteome</keyword>
<dbReference type="RefSeq" id="WP_120353411.1">
    <property type="nucleotide sequence ID" value="NZ_RAQO01000003.1"/>
</dbReference>
<proteinExistence type="predicted"/>
<evidence type="ECO:0000313" key="1">
    <source>
        <dbReference type="EMBL" id="RKF20883.1"/>
    </source>
</evidence>
<sequence>MSDFILSETGNVLSQLLEGKFICRISNEQAFEFLQTPENRDKIDYQLRVLNRCLTSGCDGEIYYCSYQDLGGAEHKVLSEQFGDIASSLLPLVEWLVLVQESIGGDTPLSAGNHIRLNELQTAIEDTPAFREQLTKISQYRLFGSNSSQVDGQLKQVFKRLVEQGYLIRPNSEKQIYIACAKIDYLFEIIRFIDETEDLSLEQRASDSFGQENLL</sequence>
<evidence type="ECO:0000313" key="2">
    <source>
        <dbReference type="Proteomes" id="UP000286482"/>
    </source>
</evidence>
<evidence type="ECO:0008006" key="3">
    <source>
        <dbReference type="Google" id="ProtNLM"/>
    </source>
</evidence>
<name>A0A420EJP2_9ALTE</name>